<dbReference type="SUPFAM" id="SSF50615">
    <property type="entry name" value="N-terminal domain of alpha and beta subunits of F1 ATP synthase"/>
    <property type="match status" value="1"/>
</dbReference>
<comment type="subunit">
    <text evidence="13">F-type ATPases have 2 components, CF(1) - the catalytic core - and CF(0) - the membrane proton channel. CF(1) has five subunits: alpha(3), beta(3), gamma(1), delta(1), epsilon(1). CF(0) has four main subunits: a(1), b(1), b'(1) and c(9-12).</text>
</comment>
<feature type="domain" description="ATP synthase alpha subunit C-terminal" evidence="16">
    <location>
        <begin position="381"/>
        <end position="506"/>
    </location>
</feature>
<dbReference type="Gene3D" id="1.20.150.20">
    <property type="entry name" value="ATP synthase alpha/beta chain, C-terminal domain"/>
    <property type="match status" value="1"/>
</dbReference>
<dbReference type="NCBIfam" id="NF009884">
    <property type="entry name" value="PRK13343.1"/>
    <property type="match status" value="1"/>
</dbReference>
<evidence type="ECO:0000256" key="1">
    <source>
        <dbReference type="ARBA" id="ARBA00003784"/>
    </source>
</evidence>
<dbReference type="HAMAP" id="MF_01346">
    <property type="entry name" value="ATP_synth_alpha_bact"/>
    <property type="match status" value="1"/>
</dbReference>
<dbReference type="EC" id="7.1.2.2" evidence="14"/>
<comment type="similarity">
    <text evidence="3 14">Belongs to the ATPase alpha/beta chains family.</text>
</comment>
<dbReference type="SUPFAM" id="SSF52540">
    <property type="entry name" value="P-loop containing nucleoside triphosphate hydrolases"/>
    <property type="match status" value="1"/>
</dbReference>
<dbReference type="InterPro" id="IPR036121">
    <property type="entry name" value="ATPase_F1/V1/A1_a/bsu_N_sf"/>
</dbReference>
<evidence type="ECO:0000259" key="16">
    <source>
        <dbReference type="Pfam" id="PF00306"/>
    </source>
</evidence>
<comment type="catalytic activity">
    <reaction evidence="14">
        <text>ATP + H2O + 4 H(+)(in) = ADP + phosphate + 5 H(+)(out)</text>
        <dbReference type="Rhea" id="RHEA:57720"/>
        <dbReference type="ChEBI" id="CHEBI:15377"/>
        <dbReference type="ChEBI" id="CHEBI:15378"/>
        <dbReference type="ChEBI" id="CHEBI:30616"/>
        <dbReference type="ChEBI" id="CHEBI:43474"/>
        <dbReference type="ChEBI" id="CHEBI:456216"/>
        <dbReference type="EC" id="7.1.2.2"/>
    </reaction>
</comment>
<evidence type="ECO:0000259" key="17">
    <source>
        <dbReference type="Pfam" id="PF02874"/>
    </source>
</evidence>
<comment type="caution">
    <text evidence="18">The sequence shown here is derived from an EMBL/GenBank/DDBJ whole genome shotgun (WGS) entry which is preliminary data.</text>
</comment>
<keyword evidence="12 14" id="KW-0066">ATP synthesis</keyword>
<evidence type="ECO:0000256" key="4">
    <source>
        <dbReference type="ARBA" id="ARBA00022448"/>
    </source>
</evidence>
<evidence type="ECO:0000256" key="12">
    <source>
        <dbReference type="ARBA" id="ARBA00023310"/>
    </source>
</evidence>
<protein>
    <recommendedName>
        <fullName evidence="14">ATP synthase subunit alpha</fullName>
        <ecNumber evidence="14">7.1.2.2</ecNumber>
    </recommendedName>
    <alternativeName>
        <fullName evidence="14">ATP synthase F1 sector subunit alpha</fullName>
    </alternativeName>
    <alternativeName>
        <fullName evidence="14">F-ATPase subunit alpha</fullName>
    </alternativeName>
</protein>
<gene>
    <name evidence="14 18" type="primary">atpA</name>
    <name evidence="18" type="ORF">U1T56_02545</name>
</gene>
<feature type="binding site" evidence="14">
    <location>
        <begin position="169"/>
        <end position="176"/>
    </location>
    <ligand>
        <name>ATP</name>
        <dbReference type="ChEBI" id="CHEBI:30616"/>
    </ligand>
</feature>
<dbReference type="InterPro" id="IPR000194">
    <property type="entry name" value="ATPase_F1/V1/A1_a/bsu_nucl-bd"/>
</dbReference>
<dbReference type="Gene3D" id="3.40.50.300">
    <property type="entry name" value="P-loop containing nucleotide triphosphate hydrolases"/>
    <property type="match status" value="1"/>
</dbReference>
<sequence>MDIRAAEISAVLKEQIANFGTEAEMAEVGRVLSVGDGIARVYGLDEVQAGEMVEFEDGTRGMALNLENDNVGVVIFGSDRNIHEGGTVKRTKSIVDVPVGKALLGRVVDALGNPIDGKGPIQATERRLVEVKAPGIIPRRSVHEPMLTGLKAVDALIPIGRGQRELIIGDRQTGKSAIAIDTFINQKRYNEQAGDDESKKLYCIYVAVGQKRSSVARFVKTLQDHGALDYSIVVAATASDPAPMQFLAPYAGCAMGEFFRDNGMHAVIVYDDLSKQATAYRQMSLLLRRPPGREAFPGDVFYLHSRLLERAAKMNEANGGGSLTALPVVETQANDVSAYIPTNVISITDGQIFLETTLFYQGIRPAVNVGLSVSRVGSSAQTKAMKKVAGTIKLELAQYREMAAFAQFASDLDAATQRLLNRGARLTELLKQPQYQPMPMEEEVAVIFAGVNGYLDTLKVSDVRRFEEQFLAEIRANGRDILETIRTTGNLDADTEKKLRALLDRFAQRFS</sequence>
<dbReference type="CDD" id="cd18116">
    <property type="entry name" value="ATP-synt_F1_alpha_N"/>
    <property type="match status" value="1"/>
</dbReference>
<evidence type="ECO:0000256" key="13">
    <source>
        <dbReference type="ARBA" id="ARBA00026013"/>
    </source>
</evidence>
<dbReference type="PIRSF" id="PIRSF039088">
    <property type="entry name" value="F_ATPase_subunit_alpha"/>
    <property type="match status" value="1"/>
</dbReference>
<dbReference type="CDD" id="cd18113">
    <property type="entry name" value="ATP-synt_F1_alpha_C"/>
    <property type="match status" value="1"/>
</dbReference>
<keyword evidence="4 14" id="KW-0813">Transport</keyword>
<evidence type="ECO:0000256" key="6">
    <source>
        <dbReference type="ARBA" id="ARBA00022781"/>
    </source>
</evidence>
<dbReference type="PANTHER" id="PTHR48082">
    <property type="entry name" value="ATP SYNTHASE SUBUNIT ALPHA, MITOCHONDRIAL"/>
    <property type="match status" value="1"/>
</dbReference>
<feature type="domain" description="ATPase F1/V1/A1 complex alpha/beta subunit nucleotide-binding" evidence="15">
    <location>
        <begin position="149"/>
        <end position="374"/>
    </location>
</feature>
<evidence type="ECO:0000256" key="2">
    <source>
        <dbReference type="ARBA" id="ARBA00004370"/>
    </source>
</evidence>
<dbReference type="InterPro" id="IPR038376">
    <property type="entry name" value="ATP_synth_asu_C_sf"/>
</dbReference>
<dbReference type="Gene3D" id="2.40.30.20">
    <property type="match status" value="1"/>
</dbReference>
<reference evidence="18 19" key="1">
    <citation type="submission" date="2024-01" db="EMBL/GenBank/DDBJ databases">
        <title>Multi-omics insights into the function and evolution of sodium benzoate biodegradation pathways in Benzoatithermus flavus gen. nov., sp. nov. from hot spring.</title>
        <authorList>
            <person name="Hu C.-J."/>
            <person name="Li W.-J."/>
        </authorList>
    </citation>
    <scope>NUCLEOTIDE SEQUENCE [LARGE SCALE GENOMIC DNA]</scope>
    <source>
        <strain evidence="18 19">SYSU G07066</strain>
    </source>
</reference>
<dbReference type="RefSeq" id="WP_418157873.1">
    <property type="nucleotide sequence ID" value="NZ_JBBLZC010000002.1"/>
</dbReference>
<evidence type="ECO:0000259" key="15">
    <source>
        <dbReference type="Pfam" id="PF00006"/>
    </source>
</evidence>
<evidence type="ECO:0000256" key="8">
    <source>
        <dbReference type="ARBA" id="ARBA00022967"/>
    </source>
</evidence>
<evidence type="ECO:0000313" key="19">
    <source>
        <dbReference type="Proteomes" id="UP001375743"/>
    </source>
</evidence>
<dbReference type="EMBL" id="JBBLZC010000002">
    <property type="protein sequence ID" value="MEK0082016.1"/>
    <property type="molecule type" value="Genomic_DNA"/>
</dbReference>
<feature type="site" description="Required for activity" evidence="14">
    <location>
        <position position="372"/>
    </location>
</feature>
<evidence type="ECO:0000256" key="11">
    <source>
        <dbReference type="ARBA" id="ARBA00023196"/>
    </source>
</evidence>
<evidence type="ECO:0000256" key="9">
    <source>
        <dbReference type="ARBA" id="ARBA00023065"/>
    </source>
</evidence>
<keyword evidence="9 14" id="KW-0406">Ion transport</keyword>
<evidence type="ECO:0000256" key="5">
    <source>
        <dbReference type="ARBA" id="ARBA00022741"/>
    </source>
</evidence>
<dbReference type="InterPro" id="IPR023366">
    <property type="entry name" value="ATP_synth_asu-like_sf"/>
</dbReference>
<dbReference type="CDD" id="cd01132">
    <property type="entry name" value="F1-ATPase_alpha_CD"/>
    <property type="match status" value="1"/>
</dbReference>
<dbReference type="InterPro" id="IPR000793">
    <property type="entry name" value="ATP_synth_asu_C"/>
</dbReference>
<keyword evidence="5 14" id="KW-0547">Nucleotide-binding</keyword>
<dbReference type="InterPro" id="IPR005294">
    <property type="entry name" value="ATP_synth_F1_asu"/>
</dbReference>
<dbReference type="Pfam" id="PF02874">
    <property type="entry name" value="ATP-synt_ab_N"/>
    <property type="match status" value="1"/>
</dbReference>
<keyword evidence="7 14" id="KW-0067">ATP-binding</keyword>
<dbReference type="PROSITE" id="PS00152">
    <property type="entry name" value="ATPASE_ALPHA_BETA"/>
    <property type="match status" value="1"/>
</dbReference>
<keyword evidence="8 14" id="KW-1278">Translocase</keyword>
<comment type="function">
    <text evidence="1 14">Produces ATP from ADP in the presence of a proton gradient across the membrane. The alpha chain is a regulatory subunit.</text>
</comment>
<dbReference type="PANTHER" id="PTHR48082:SF2">
    <property type="entry name" value="ATP SYNTHASE SUBUNIT ALPHA, MITOCHONDRIAL"/>
    <property type="match status" value="1"/>
</dbReference>
<evidence type="ECO:0000256" key="10">
    <source>
        <dbReference type="ARBA" id="ARBA00023136"/>
    </source>
</evidence>
<keyword evidence="14" id="KW-1003">Cell membrane</keyword>
<keyword evidence="11 14" id="KW-0139">CF(1)</keyword>
<dbReference type="InterPro" id="IPR033732">
    <property type="entry name" value="ATP_synth_F1_a_nt-bd_dom"/>
</dbReference>
<name>A0ABU8XLU3_9PROT</name>
<keyword evidence="19" id="KW-1185">Reference proteome</keyword>
<proteinExistence type="inferred from homology"/>
<evidence type="ECO:0000256" key="7">
    <source>
        <dbReference type="ARBA" id="ARBA00022840"/>
    </source>
</evidence>
<keyword evidence="10 14" id="KW-0472">Membrane</keyword>
<dbReference type="InterPro" id="IPR020003">
    <property type="entry name" value="ATPase_a/bsu_AS"/>
</dbReference>
<evidence type="ECO:0000256" key="14">
    <source>
        <dbReference type="HAMAP-Rule" id="MF_01346"/>
    </source>
</evidence>
<keyword evidence="6 14" id="KW-0375">Hydrogen ion transport</keyword>
<dbReference type="NCBIfam" id="TIGR00962">
    <property type="entry name" value="atpA"/>
    <property type="match status" value="1"/>
</dbReference>
<comment type="subcellular location">
    <subcellularLocation>
        <location evidence="14">Cell membrane</location>
        <topology evidence="14">Peripheral membrane protein</topology>
    </subcellularLocation>
    <subcellularLocation>
        <location evidence="2">Membrane</location>
    </subcellularLocation>
</comment>
<evidence type="ECO:0000313" key="18">
    <source>
        <dbReference type="EMBL" id="MEK0082016.1"/>
    </source>
</evidence>
<evidence type="ECO:0000256" key="3">
    <source>
        <dbReference type="ARBA" id="ARBA00008936"/>
    </source>
</evidence>
<dbReference type="InterPro" id="IPR027417">
    <property type="entry name" value="P-loop_NTPase"/>
</dbReference>
<dbReference type="Proteomes" id="UP001375743">
    <property type="component" value="Unassembled WGS sequence"/>
</dbReference>
<feature type="domain" description="ATPase F1/V1/A1 complex alpha/beta subunit N-terminal" evidence="17">
    <location>
        <begin position="25"/>
        <end position="91"/>
    </location>
</feature>
<dbReference type="SUPFAM" id="SSF47917">
    <property type="entry name" value="C-terminal domain of alpha and beta subunits of F1 ATP synthase"/>
    <property type="match status" value="1"/>
</dbReference>
<dbReference type="InterPro" id="IPR004100">
    <property type="entry name" value="ATPase_F1/V1/A1_a/bsu_N"/>
</dbReference>
<organism evidence="18 19">
    <name type="scientific">Benzoatithermus flavus</name>
    <dbReference type="NCBI Taxonomy" id="3108223"/>
    <lineage>
        <taxon>Bacteria</taxon>
        <taxon>Pseudomonadati</taxon>
        <taxon>Pseudomonadota</taxon>
        <taxon>Alphaproteobacteria</taxon>
        <taxon>Geminicoccales</taxon>
        <taxon>Geminicoccaceae</taxon>
        <taxon>Benzoatithermus</taxon>
    </lineage>
</organism>
<dbReference type="Pfam" id="PF00006">
    <property type="entry name" value="ATP-synt_ab"/>
    <property type="match status" value="1"/>
</dbReference>
<dbReference type="Pfam" id="PF00306">
    <property type="entry name" value="ATP-synt_ab_C"/>
    <property type="match status" value="1"/>
</dbReference>
<accession>A0ABU8XLU3</accession>